<keyword evidence="2 5" id="KW-0812">Transmembrane</keyword>
<dbReference type="PANTHER" id="PTHR11360:SF304">
    <property type="entry name" value="MFS DOMAIN-CONTAINING PROTEIN"/>
    <property type="match status" value="1"/>
</dbReference>
<gene>
    <name evidence="7" type="ORF">GCM10022267_56030</name>
</gene>
<feature type="transmembrane region" description="Helical" evidence="5">
    <location>
        <begin position="155"/>
        <end position="177"/>
    </location>
</feature>
<evidence type="ECO:0000256" key="2">
    <source>
        <dbReference type="ARBA" id="ARBA00022692"/>
    </source>
</evidence>
<feature type="transmembrane region" description="Helical" evidence="5">
    <location>
        <begin position="331"/>
        <end position="353"/>
    </location>
</feature>
<dbReference type="PROSITE" id="PS50850">
    <property type="entry name" value="MFS"/>
    <property type="match status" value="1"/>
</dbReference>
<dbReference type="InterPro" id="IPR005829">
    <property type="entry name" value="Sugar_transporter_CS"/>
</dbReference>
<keyword evidence="8" id="KW-1185">Reference proteome</keyword>
<organism evidence="7 8">
    <name type="scientific">Lentzea roselyniae</name>
    <dbReference type="NCBI Taxonomy" id="531940"/>
    <lineage>
        <taxon>Bacteria</taxon>
        <taxon>Bacillati</taxon>
        <taxon>Actinomycetota</taxon>
        <taxon>Actinomycetes</taxon>
        <taxon>Pseudonocardiales</taxon>
        <taxon>Pseudonocardiaceae</taxon>
        <taxon>Lentzea</taxon>
    </lineage>
</organism>
<feature type="domain" description="Major facilitator superfamily (MFS) profile" evidence="6">
    <location>
        <begin position="174"/>
        <end position="418"/>
    </location>
</feature>
<keyword evidence="3 5" id="KW-1133">Transmembrane helix</keyword>
<evidence type="ECO:0000259" key="6">
    <source>
        <dbReference type="PROSITE" id="PS50850"/>
    </source>
</evidence>
<dbReference type="Pfam" id="PF07690">
    <property type="entry name" value="MFS_1"/>
    <property type="match status" value="1"/>
</dbReference>
<feature type="transmembrane region" description="Helical" evidence="5">
    <location>
        <begin position="307"/>
        <end position="325"/>
    </location>
</feature>
<comment type="caution">
    <text evidence="7">The sequence shown here is derived from an EMBL/GenBank/DDBJ whole genome shotgun (WGS) entry which is preliminary data.</text>
</comment>
<dbReference type="InterPro" id="IPR036259">
    <property type="entry name" value="MFS_trans_sf"/>
</dbReference>
<protein>
    <submittedName>
        <fullName evidence="7">OFA family MFS transporter</fullName>
    </submittedName>
</protein>
<feature type="transmembrane region" description="Helical" evidence="5">
    <location>
        <begin position="34"/>
        <end position="57"/>
    </location>
</feature>
<reference evidence="8" key="1">
    <citation type="journal article" date="2019" name="Int. J. Syst. Evol. Microbiol.">
        <title>The Global Catalogue of Microorganisms (GCM) 10K type strain sequencing project: providing services to taxonomists for standard genome sequencing and annotation.</title>
        <authorList>
            <consortium name="The Broad Institute Genomics Platform"/>
            <consortium name="The Broad Institute Genome Sequencing Center for Infectious Disease"/>
            <person name="Wu L."/>
            <person name="Ma J."/>
        </authorList>
    </citation>
    <scope>NUCLEOTIDE SEQUENCE [LARGE SCALE GENOMIC DNA]</scope>
    <source>
        <strain evidence="8">JCM 17494</strain>
    </source>
</reference>
<evidence type="ECO:0000256" key="1">
    <source>
        <dbReference type="ARBA" id="ARBA00004651"/>
    </source>
</evidence>
<evidence type="ECO:0000313" key="7">
    <source>
        <dbReference type="EMBL" id="GAA3662624.1"/>
    </source>
</evidence>
<name>A0ABP7BM96_9PSEU</name>
<feature type="transmembrane region" description="Helical" evidence="5">
    <location>
        <begin position="391"/>
        <end position="410"/>
    </location>
</feature>
<dbReference type="Proteomes" id="UP001500711">
    <property type="component" value="Unassembled WGS sequence"/>
</dbReference>
<dbReference type="InterPro" id="IPR020846">
    <property type="entry name" value="MFS_dom"/>
</dbReference>
<comment type="subcellular location">
    <subcellularLocation>
        <location evidence="1">Cell membrane</location>
        <topology evidence="1">Multi-pass membrane protein</topology>
    </subcellularLocation>
</comment>
<evidence type="ECO:0000256" key="4">
    <source>
        <dbReference type="ARBA" id="ARBA00023136"/>
    </source>
</evidence>
<dbReference type="InterPro" id="IPR050327">
    <property type="entry name" value="Proton-linked_MCT"/>
</dbReference>
<feature type="transmembrane region" description="Helical" evidence="5">
    <location>
        <begin position="69"/>
        <end position="89"/>
    </location>
</feature>
<sequence>MKGMPVATYLRDHVGRLYRVGETDVEVSGRSRRAVLWAAWAAMLAAGIGQYGFGALIPQLQDRWSVPELFWALALWTLCQAGTAFPAAWLRQQKRLTAAGAMWIGAVLCGAGLVTLGQGQLVGYSVLGGIGAGLVYATCLGTIVRWYPERVTRKVAFVSGAFAYGSVPFVLAAGFLLGDVGGFLTQAAIAITAVVAVAGVVMKDPPEHWWPPNVSPREWALDRARVPNRFALKEFRTHEAMRCGTFWWLYGGVAFAAAVSLYDLAYLPLFVGDKVLGAVALATLAAATGTGRVLVGWISDRIGRRKALVWTLATGGLAQFVLLYSGNVIGLLVGATLAGLGTGCCYSLLVGVTREYFGETNGAQNFGVLYTAKAAGALLAAIVLASQGPEFAFVAAGVLGLAGAVLTRHLSQPGRPRL</sequence>
<accession>A0ABP7BM96</accession>
<evidence type="ECO:0000313" key="8">
    <source>
        <dbReference type="Proteomes" id="UP001500711"/>
    </source>
</evidence>
<dbReference type="PROSITE" id="PS00216">
    <property type="entry name" value="SUGAR_TRANSPORT_1"/>
    <property type="match status" value="1"/>
</dbReference>
<feature type="transmembrane region" description="Helical" evidence="5">
    <location>
        <begin position="122"/>
        <end position="143"/>
    </location>
</feature>
<feature type="transmembrane region" description="Helical" evidence="5">
    <location>
        <begin position="246"/>
        <end position="269"/>
    </location>
</feature>
<dbReference type="InterPro" id="IPR011701">
    <property type="entry name" value="MFS"/>
</dbReference>
<feature type="transmembrane region" description="Helical" evidence="5">
    <location>
        <begin position="365"/>
        <end position="385"/>
    </location>
</feature>
<dbReference type="SUPFAM" id="SSF103473">
    <property type="entry name" value="MFS general substrate transporter"/>
    <property type="match status" value="1"/>
</dbReference>
<feature type="transmembrane region" description="Helical" evidence="5">
    <location>
        <begin position="275"/>
        <end position="295"/>
    </location>
</feature>
<dbReference type="EMBL" id="BAABBE010000017">
    <property type="protein sequence ID" value="GAA3662624.1"/>
    <property type="molecule type" value="Genomic_DNA"/>
</dbReference>
<feature type="transmembrane region" description="Helical" evidence="5">
    <location>
        <begin position="96"/>
        <end position="116"/>
    </location>
</feature>
<dbReference type="PANTHER" id="PTHR11360">
    <property type="entry name" value="MONOCARBOXYLATE TRANSPORTER"/>
    <property type="match status" value="1"/>
</dbReference>
<keyword evidence="4 5" id="KW-0472">Membrane</keyword>
<evidence type="ECO:0000256" key="3">
    <source>
        <dbReference type="ARBA" id="ARBA00022989"/>
    </source>
</evidence>
<evidence type="ECO:0000256" key="5">
    <source>
        <dbReference type="SAM" id="Phobius"/>
    </source>
</evidence>
<feature type="transmembrane region" description="Helical" evidence="5">
    <location>
        <begin position="183"/>
        <end position="202"/>
    </location>
</feature>
<proteinExistence type="predicted"/>
<dbReference type="Gene3D" id="1.20.1250.20">
    <property type="entry name" value="MFS general substrate transporter like domains"/>
    <property type="match status" value="2"/>
</dbReference>